<proteinExistence type="predicted"/>
<gene>
    <name evidence="1" type="ORF">Adt_03433</name>
</gene>
<keyword evidence="2" id="KW-1185">Reference proteome</keyword>
<dbReference type="Proteomes" id="UP001604336">
    <property type="component" value="Unassembled WGS sequence"/>
</dbReference>
<reference evidence="2" key="1">
    <citation type="submission" date="2024-07" db="EMBL/GenBank/DDBJ databases">
        <title>Two chromosome-level genome assemblies of Korean endemic species Abeliophyllum distichum and Forsythia ovata (Oleaceae).</title>
        <authorList>
            <person name="Jang H."/>
        </authorList>
    </citation>
    <scope>NUCLEOTIDE SEQUENCE [LARGE SCALE GENOMIC DNA]</scope>
</reference>
<evidence type="ECO:0000313" key="2">
    <source>
        <dbReference type="Proteomes" id="UP001604336"/>
    </source>
</evidence>
<dbReference type="AlphaFoldDB" id="A0ABD1VYW9"/>
<accession>A0ABD1VYW9</accession>
<protein>
    <submittedName>
        <fullName evidence="1">Uncharacterized protein</fullName>
    </submittedName>
</protein>
<sequence length="105" mass="11903">MVHEERRTRKVDSKLTGLADKDKEWVHYPYSDVLVIRAEVTKNGMNMILIDNESLVNIIFGLAFDEMKVGHFVTLITDSLYGFNREGIIPRGKITLAIIVGEAPK</sequence>
<evidence type="ECO:0000313" key="1">
    <source>
        <dbReference type="EMBL" id="KAL2542455.1"/>
    </source>
</evidence>
<dbReference type="EMBL" id="JBFOLK010000001">
    <property type="protein sequence ID" value="KAL2542455.1"/>
    <property type="molecule type" value="Genomic_DNA"/>
</dbReference>
<organism evidence="1 2">
    <name type="scientific">Abeliophyllum distichum</name>
    <dbReference type="NCBI Taxonomy" id="126358"/>
    <lineage>
        <taxon>Eukaryota</taxon>
        <taxon>Viridiplantae</taxon>
        <taxon>Streptophyta</taxon>
        <taxon>Embryophyta</taxon>
        <taxon>Tracheophyta</taxon>
        <taxon>Spermatophyta</taxon>
        <taxon>Magnoliopsida</taxon>
        <taxon>eudicotyledons</taxon>
        <taxon>Gunneridae</taxon>
        <taxon>Pentapetalae</taxon>
        <taxon>asterids</taxon>
        <taxon>lamiids</taxon>
        <taxon>Lamiales</taxon>
        <taxon>Oleaceae</taxon>
        <taxon>Forsythieae</taxon>
        <taxon>Abeliophyllum</taxon>
    </lineage>
</organism>
<name>A0ABD1VYW9_9LAMI</name>
<comment type="caution">
    <text evidence="1">The sequence shown here is derived from an EMBL/GenBank/DDBJ whole genome shotgun (WGS) entry which is preliminary data.</text>
</comment>